<organism evidence="6 7">
    <name type="scientific">Ditylenchus dipsaci</name>
    <dbReference type="NCBI Taxonomy" id="166011"/>
    <lineage>
        <taxon>Eukaryota</taxon>
        <taxon>Metazoa</taxon>
        <taxon>Ecdysozoa</taxon>
        <taxon>Nematoda</taxon>
        <taxon>Chromadorea</taxon>
        <taxon>Rhabditida</taxon>
        <taxon>Tylenchina</taxon>
        <taxon>Tylenchomorpha</taxon>
        <taxon>Sphaerularioidea</taxon>
        <taxon>Anguinidae</taxon>
        <taxon>Anguininae</taxon>
        <taxon>Ditylenchus</taxon>
    </lineage>
</organism>
<dbReference type="GO" id="GO:0005737">
    <property type="term" value="C:cytoplasm"/>
    <property type="evidence" value="ECO:0007669"/>
    <property type="project" value="TreeGrafter"/>
</dbReference>
<dbReference type="InterPro" id="IPR011989">
    <property type="entry name" value="ARM-like"/>
</dbReference>
<protein>
    <submittedName>
        <fullName evidence="7">Exportin-1/Importin-beta-like domain-containing protein</fullName>
    </submittedName>
</protein>
<dbReference type="WBParaSite" id="jg15323">
    <property type="protein sequence ID" value="jg15323"/>
    <property type="gene ID" value="jg15323"/>
</dbReference>
<dbReference type="GO" id="GO:0006606">
    <property type="term" value="P:protein import into nucleus"/>
    <property type="evidence" value="ECO:0007669"/>
    <property type="project" value="TreeGrafter"/>
</dbReference>
<evidence type="ECO:0000313" key="7">
    <source>
        <dbReference type="WBParaSite" id="jg15323"/>
    </source>
</evidence>
<proteinExistence type="inferred from homology"/>
<reference evidence="7" key="1">
    <citation type="submission" date="2022-11" db="UniProtKB">
        <authorList>
            <consortium name="WormBaseParasite"/>
        </authorList>
    </citation>
    <scope>IDENTIFICATION</scope>
</reference>
<dbReference type="InterPro" id="IPR013598">
    <property type="entry name" value="Exportin-1/Importin-b-like"/>
</dbReference>
<evidence type="ECO:0000256" key="3">
    <source>
        <dbReference type="ARBA" id="ARBA00022448"/>
    </source>
</evidence>
<evidence type="ECO:0000313" key="6">
    <source>
        <dbReference type="Proteomes" id="UP000887574"/>
    </source>
</evidence>
<evidence type="ECO:0000256" key="2">
    <source>
        <dbReference type="ARBA" id="ARBA00007991"/>
    </source>
</evidence>
<evidence type="ECO:0000259" key="5">
    <source>
        <dbReference type="Pfam" id="PF08389"/>
    </source>
</evidence>
<comment type="subcellular location">
    <subcellularLocation>
        <location evidence="1">Nucleus</location>
    </subcellularLocation>
</comment>
<name>A0A915D4J8_9BILA</name>
<keyword evidence="6" id="KW-1185">Reference proteome</keyword>
<dbReference type="InterPro" id="IPR016024">
    <property type="entry name" value="ARM-type_fold"/>
</dbReference>
<dbReference type="AlphaFoldDB" id="A0A915D4J8"/>
<sequence length="747" mass="84473">MSDMELFSLYVQEFYNTQSEVRRKELQTALNKVQEKPECWKMSMMLVQGSYPGVVQFYGAKSIYTLLSKRFDEVVESSEKTNEVREFFVQKLSSSAQSMPHSLLNVLSSGFAVFLLKCLPDVWPDPFTELINLWFTKDTQQELLLRVLAEVAAEYQRLTISWKQKRILKSSLLKVCPTIVQISHSVLADPQSSPSMKNAAVECIELWLKLPGAKISDFMEAFTSLFNNIASDIVALSRILSTLKSNEELPNLPQIIKQITKYIAVSICPVILNEVNNVLCGTTSSEDITPLICAVTEFVHGFIRQIVAITAGSNDQEFVKVYFDLCLFFTQLSTLDALYPTRECISDLPEPFWTSLREELLQGDEDKPYAANKRILCNESVKYFLELLQSATGKISFFLEIETQFEAYRISRGDVSSNAMLISPTETINIFVTKLNESLDKENIFRSESVLFYVKEAADFIKGDHLDLLYPVLCKCNNVKNWRSVRPNDFLRFANTLLDVLQRLEHLILTSRRAHEILPQIIKLVLDLLVFPELGEKALETVITYVKNKDASVQTVLDPIISSCYSYFETETNPELVRLQAMKAVGKGLSFKPWEFILNSLDQILLPRLVSLKQVLDGSYSLSISQQKSRVIFELSVIEQLVATIETNQGVEDIESATSTPVQMILNQCVPLFDLLLGNPNSTGDVVEKVCDVLRAGVLSLHTSLAPLIGLYVNYLDMIIFKHPIPASELAKSLFLAFRSNTLHARP</sequence>
<dbReference type="SUPFAM" id="SSF48371">
    <property type="entry name" value="ARM repeat"/>
    <property type="match status" value="1"/>
</dbReference>
<dbReference type="PANTHER" id="PTHR12363:SF33">
    <property type="entry name" value="IMPORTIN-13"/>
    <property type="match status" value="1"/>
</dbReference>
<accession>A0A915D4J8</accession>
<comment type="similarity">
    <text evidence="2">Belongs to the importin beta family.</text>
</comment>
<dbReference type="InterPro" id="IPR051345">
    <property type="entry name" value="Importin_beta-like_NTR"/>
</dbReference>
<evidence type="ECO:0000256" key="4">
    <source>
        <dbReference type="ARBA" id="ARBA00023242"/>
    </source>
</evidence>
<dbReference type="Gene3D" id="1.25.10.10">
    <property type="entry name" value="Leucine-rich Repeat Variant"/>
    <property type="match status" value="1"/>
</dbReference>
<keyword evidence="4" id="KW-0539">Nucleus</keyword>
<feature type="domain" description="Exportin-1/Importin-beta-like" evidence="5">
    <location>
        <begin position="102"/>
        <end position="220"/>
    </location>
</feature>
<dbReference type="PANTHER" id="PTHR12363">
    <property type="entry name" value="TRANSPORTIN 3 AND IMPORTIN 13"/>
    <property type="match status" value="1"/>
</dbReference>
<dbReference type="GO" id="GO:0005634">
    <property type="term" value="C:nucleus"/>
    <property type="evidence" value="ECO:0007669"/>
    <property type="project" value="UniProtKB-SubCell"/>
</dbReference>
<dbReference type="Proteomes" id="UP000887574">
    <property type="component" value="Unplaced"/>
</dbReference>
<evidence type="ECO:0000256" key="1">
    <source>
        <dbReference type="ARBA" id="ARBA00004123"/>
    </source>
</evidence>
<keyword evidence="3" id="KW-0813">Transport</keyword>
<dbReference type="Pfam" id="PF08389">
    <property type="entry name" value="Xpo1"/>
    <property type="match status" value="1"/>
</dbReference>